<reference evidence="2" key="1">
    <citation type="journal article" date="2020" name="Nature">
        <title>Giant virus diversity and host interactions through global metagenomics.</title>
        <authorList>
            <person name="Schulz F."/>
            <person name="Roux S."/>
            <person name="Paez-Espino D."/>
            <person name="Jungbluth S."/>
            <person name="Walsh D.A."/>
            <person name="Denef V.J."/>
            <person name="McMahon K.D."/>
            <person name="Konstantinidis K.T."/>
            <person name="Eloe-Fadrosh E.A."/>
            <person name="Kyrpides N.C."/>
            <person name="Woyke T."/>
        </authorList>
    </citation>
    <scope>NUCLEOTIDE SEQUENCE</scope>
    <source>
        <strain evidence="2">GVMAG-M-3300020185-18</strain>
    </source>
</reference>
<feature type="transmembrane region" description="Helical" evidence="1">
    <location>
        <begin position="6"/>
        <end position="23"/>
    </location>
</feature>
<keyword evidence="1" id="KW-1133">Transmembrane helix</keyword>
<sequence length="69" mass="7771">MNISKNWTLIIIVAIISATIYFTTKSSCHHKCKCGGNCPYGKQCPAWPMYFGIPSKIPPAHPVRWHIGR</sequence>
<protein>
    <submittedName>
        <fullName evidence="2">Uncharacterized protein</fullName>
    </submittedName>
</protein>
<name>A0A6C0C4A2_9ZZZZ</name>
<keyword evidence="1" id="KW-0472">Membrane</keyword>
<organism evidence="2">
    <name type="scientific">viral metagenome</name>
    <dbReference type="NCBI Taxonomy" id="1070528"/>
    <lineage>
        <taxon>unclassified sequences</taxon>
        <taxon>metagenomes</taxon>
        <taxon>organismal metagenomes</taxon>
    </lineage>
</organism>
<keyword evidence="1" id="KW-0812">Transmembrane</keyword>
<proteinExistence type="predicted"/>
<dbReference type="EMBL" id="MN739319">
    <property type="protein sequence ID" value="QHS98599.1"/>
    <property type="molecule type" value="Genomic_DNA"/>
</dbReference>
<evidence type="ECO:0000313" key="2">
    <source>
        <dbReference type="EMBL" id="QHS98599.1"/>
    </source>
</evidence>
<dbReference type="AlphaFoldDB" id="A0A6C0C4A2"/>
<accession>A0A6C0C4A2</accession>
<evidence type="ECO:0000256" key="1">
    <source>
        <dbReference type="SAM" id="Phobius"/>
    </source>
</evidence>